<protein>
    <submittedName>
        <fullName evidence="1">Uncharacterized protein</fullName>
    </submittedName>
</protein>
<gene>
    <name evidence="1" type="ORF">GFD30_22425</name>
</gene>
<sequence length="129" mass="14851">MLLAVWIIMEIRGEEGVLEALDAVDRVRSGTCSTLEGDTEYMETLYTPEELVLVDIDGEIQSYPLREAEEAILKFWAFLLNRPPNGEIRRLYRPDLAEAGAALHMWERRFEREHPRRGRLDGLPSTGYS</sequence>
<dbReference type="RefSeq" id="WP_153027396.1">
    <property type="nucleotide sequence ID" value="NZ_WIAO01000039.1"/>
</dbReference>
<evidence type="ECO:0000313" key="1">
    <source>
        <dbReference type="EMBL" id="MQM28298.1"/>
    </source>
</evidence>
<evidence type="ECO:0000313" key="2">
    <source>
        <dbReference type="Proteomes" id="UP000477750"/>
    </source>
</evidence>
<dbReference type="AlphaFoldDB" id="A0A6L5GF46"/>
<organism evidence="1 2">
    <name type="scientific">Glycomyces albidus</name>
    <dbReference type="NCBI Taxonomy" id="2656774"/>
    <lineage>
        <taxon>Bacteria</taxon>
        <taxon>Bacillati</taxon>
        <taxon>Actinomycetota</taxon>
        <taxon>Actinomycetes</taxon>
        <taxon>Glycomycetales</taxon>
        <taxon>Glycomycetaceae</taxon>
        <taxon>Glycomyces</taxon>
    </lineage>
</organism>
<dbReference type="EMBL" id="WIAO01000039">
    <property type="protein sequence ID" value="MQM28298.1"/>
    <property type="molecule type" value="Genomic_DNA"/>
</dbReference>
<dbReference type="Proteomes" id="UP000477750">
    <property type="component" value="Unassembled WGS sequence"/>
</dbReference>
<reference evidence="1 2" key="1">
    <citation type="submission" date="2019-10" db="EMBL/GenBank/DDBJ databases">
        <title>Glycomyces albidus sp. nov., a novel actinomycete isolated from rhizosphere soil of wheat (Triticum aestivum L.).</title>
        <authorList>
            <person name="Qian L."/>
        </authorList>
    </citation>
    <scope>NUCLEOTIDE SEQUENCE [LARGE SCALE GENOMIC DNA]</scope>
    <source>
        <strain evidence="1 2">NEAU-7082</strain>
    </source>
</reference>
<keyword evidence="2" id="KW-1185">Reference proteome</keyword>
<proteinExistence type="predicted"/>
<accession>A0A6L5GF46</accession>
<name>A0A6L5GF46_9ACTN</name>
<comment type="caution">
    <text evidence="1">The sequence shown here is derived from an EMBL/GenBank/DDBJ whole genome shotgun (WGS) entry which is preliminary data.</text>
</comment>